<gene>
    <name evidence="6" type="ORF">GCM10011403_28490</name>
</gene>
<organism evidence="6 7">
    <name type="scientific">Pseudohongiella nitratireducens</name>
    <dbReference type="NCBI Taxonomy" id="1768907"/>
    <lineage>
        <taxon>Bacteria</taxon>
        <taxon>Pseudomonadati</taxon>
        <taxon>Pseudomonadota</taxon>
        <taxon>Gammaproteobacteria</taxon>
        <taxon>Pseudomonadales</taxon>
        <taxon>Pseudohongiellaceae</taxon>
        <taxon>Pseudohongiella</taxon>
    </lineage>
</organism>
<protein>
    <recommendedName>
        <fullName evidence="5">C-type lysozyme inhibitor domain-containing protein</fullName>
    </recommendedName>
</protein>
<dbReference type="Pfam" id="PF09864">
    <property type="entry name" value="MliC"/>
    <property type="match status" value="1"/>
</dbReference>
<evidence type="ECO:0000256" key="1">
    <source>
        <dbReference type="ARBA" id="ARBA00022729"/>
    </source>
</evidence>
<evidence type="ECO:0000313" key="7">
    <source>
        <dbReference type="Proteomes" id="UP000627715"/>
    </source>
</evidence>
<evidence type="ECO:0000256" key="2">
    <source>
        <dbReference type="ARBA" id="ARBA00023136"/>
    </source>
</evidence>
<dbReference type="InterPro" id="IPR018660">
    <property type="entry name" value="MliC"/>
</dbReference>
<reference evidence="6" key="1">
    <citation type="journal article" date="2014" name="Int. J. Syst. Evol. Microbiol.">
        <title>Complete genome sequence of Corynebacterium casei LMG S-19264T (=DSM 44701T), isolated from a smear-ripened cheese.</title>
        <authorList>
            <consortium name="US DOE Joint Genome Institute (JGI-PGF)"/>
            <person name="Walter F."/>
            <person name="Albersmeier A."/>
            <person name="Kalinowski J."/>
            <person name="Ruckert C."/>
        </authorList>
    </citation>
    <scope>NUCLEOTIDE SEQUENCE</scope>
    <source>
        <strain evidence="6">CGMCC 1.15425</strain>
    </source>
</reference>
<dbReference type="AlphaFoldDB" id="A0A916QML8"/>
<accession>A0A916QML8</accession>
<dbReference type="InterPro" id="IPR036328">
    <property type="entry name" value="MliC_sf"/>
</dbReference>
<keyword evidence="7" id="KW-1185">Reference proteome</keyword>
<dbReference type="Proteomes" id="UP000627715">
    <property type="component" value="Unassembled WGS sequence"/>
</dbReference>
<comment type="caution">
    <text evidence="6">The sequence shown here is derived from an EMBL/GenBank/DDBJ whole genome shotgun (WGS) entry which is preliminary data.</text>
</comment>
<keyword evidence="2" id="KW-0472">Membrane</keyword>
<reference evidence="6" key="2">
    <citation type="submission" date="2020-09" db="EMBL/GenBank/DDBJ databases">
        <authorList>
            <person name="Sun Q."/>
            <person name="Zhou Y."/>
        </authorList>
    </citation>
    <scope>NUCLEOTIDE SEQUENCE</scope>
    <source>
        <strain evidence="6">CGMCC 1.15425</strain>
    </source>
</reference>
<evidence type="ECO:0000256" key="3">
    <source>
        <dbReference type="ARBA" id="ARBA00023139"/>
    </source>
</evidence>
<name>A0A916QML8_9GAMM</name>
<keyword evidence="1" id="KW-0732">Signal</keyword>
<evidence type="ECO:0000256" key="4">
    <source>
        <dbReference type="ARBA" id="ARBA00023288"/>
    </source>
</evidence>
<sequence>MTFFASETPTMIAEYNDSHSLMYLQSSASGTRYQGRNESYWEHQGVATVTWGYEATEMQCGQEER</sequence>
<keyword evidence="4" id="KW-0449">Lipoprotein</keyword>
<feature type="domain" description="C-type lysozyme inhibitor" evidence="5">
    <location>
        <begin position="2"/>
        <end position="57"/>
    </location>
</feature>
<keyword evidence="3" id="KW-0564">Palmitate</keyword>
<dbReference type="Gene3D" id="2.40.128.200">
    <property type="match status" value="1"/>
</dbReference>
<dbReference type="SUPFAM" id="SSF141488">
    <property type="entry name" value="YdhA-like"/>
    <property type="match status" value="1"/>
</dbReference>
<dbReference type="EMBL" id="BMIY01000014">
    <property type="protein sequence ID" value="GFZ83242.1"/>
    <property type="molecule type" value="Genomic_DNA"/>
</dbReference>
<evidence type="ECO:0000313" key="6">
    <source>
        <dbReference type="EMBL" id="GFZ83242.1"/>
    </source>
</evidence>
<proteinExistence type="predicted"/>
<evidence type="ECO:0000259" key="5">
    <source>
        <dbReference type="Pfam" id="PF09864"/>
    </source>
</evidence>